<sequence length="287" mass="31686">MNYLASLRNLLRSKSVNSGTTTAHTILTPQRLLTLARTPALENSWYFIAAAAFAICNHPEEIPKIFHMALVQSPNNLATAEAAIDQSNRVTNLSTDGTPPQTLESIIMSCENIVNKLKQRQIANELREALLKGAALGGLPRCINAMTLLRHTTPLDLRESTHIRQKEGLTHEQERARGREFWDVVYGKVSRRVQGQMETAYPDMLDYALDHVYGPLLSFTGVLGAKESSLVVIACLVPQDVNPQLKGHLRGAQNNGATLEEIRAARQVALDISEWCGMKISEPVAKL</sequence>
<accession>A0AAV5QNJ6</accession>
<dbReference type="InterPro" id="IPR029032">
    <property type="entry name" value="AhpD-like"/>
</dbReference>
<dbReference type="InterPro" id="IPR052999">
    <property type="entry name" value="PTS1_Protein"/>
</dbReference>
<feature type="domain" description="Carboxymuconolactone decarboxylase-like" evidence="1">
    <location>
        <begin position="210"/>
        <end position="277"/>
    </location>
</feature>
<evidence type="ECO:0000313" key="3">
    <source>
        <dbReference type="Proteomes" id="UP001360560"/>
    </source>
</evidence>
<dbReference type="RefSeq" id="XP_064853383.1">
    <property type="nucleotide sequence ID" value="XM_064997311.1"/>
</dbReference>
<evidence type="ECO:0000313" key="2">
    <source>
        <dbReference type="EMBL" id="GMM36387.1"/>
    </source>
</evidence>
<reference evidence="2 3" key="1">
    <citation type="journal article" date="2023" name="Elife">
        <title>Identification of key yeast species and microbe-microbe interactions impacting larval growth of Drosophila in the wild.</title>
        <authorList>
            <person name="Mure A."/>
            <person name="Sugiura Y."/>
            <person name="Maeda R."/>
            <person name="Honda K."/>
            <person name="Sakurai N."/>
            <person name="Takahashi Y."/>
            <person name="Watada M."/>
            <person name="Katoh T."/>
            <person name="Gotoh A."/>
            <person name="Gotoh Y."/>
            <person name="Taniguchi I."/>
            <person name="Nakamura K."/>
            <person name="Hayashi T."/>
            <person name="Katayama T."/>
            <person name="Uemura T."/>
            <person name="Hattori Y."/>
        </authorList>
    </citation>
    <scope>NUCLEOTIDE SEQUENCE [LARGE SCALE GENOMIC DNA]</scope>
    <source>
        <strain evidence="2 3">SC-9</strain>
    </source>
</reference>
<protein>
    <submittedName>
        <fullName evidence="2">Pxp2 protein</fullName>
    </submittedName>
</protein>
<comment type="caution">
    <text evidence="2">The sequence shown here is derived from an EMBL/GenBank/DDBJ whole genome shotgun (WGS) entry which is preliminary data.</text>
</comment>
<dbReference type="GeneID" id="90074362"/>
<dbReference type="Gene3D" id="1.20.1290.10">
    <property type="entry name" value="AhpD-like"/>
    <property type="match status" value="1"/>
</dbReference>
<evidence type="ECO:0000259" key="1">
    <source>
        <dbReference type="Pfam" id="PF02627"/>
    </source>
</evidence>
<organism evidence="2 3">
    <name type="scientific">Saccharomycopsis crataegensis</name>
    <dbReference type="NCBI Taxonomy" id="43959"/>
    <lineage>
        <taxon>Eukaryota</taxon>
        <taxon>Fungi</taxon>
        <taxon>Dikarya</taxon>
        <taxon>Ascomycota</taxon>
        <taxon>Saccharomycotina</taxon>
        <taxon>Saccharomycetes</taxon>
        <taxon>Saccharomycopsidaceae</taxon>
        <taxon>Saccharomycopsis</taxon>
    </lineage>
</organism>
<name>A0AAV5QNJ6_9ASCO</name>
<dbReference type="Proteomes" id="UP001360560">
    <property type="component" value="Unassembled WGS sequence"/>
</dbReference>
<dbReference type="PANTHER" id="PTHR28180:SF2">
    <property type="entry name" value="PEROXISOMAL PROTEIN 2"/>
    <property type="match status" value="1"/>
</dbReference>
<dbReference type="Pfam" id="PF02627">
    <property type="entry name" value="CMD"/>
    <property type="match status" value="1"/>
</dbReference>
<dbReference type="PANTHER" id="PTHR28180">
    <property type="entry name" value="CONSERVED MITOCHONDRIAL PROTEIN-RELATED"/>
    <property type="match status" value="1"/>
</dbReference>
<dbReference type="GO" id="GO:0051920">
    <property type="term" value="F:peroxiredoxin activity"/>
    <property type="evidence" value="ECO:0007669"/>
    <property type="project" value="InterPro"/>
</dbReference>
<keyword evidence="3" id="KW-1185">Reference proteome</keyword>
<dbReference type="EMBL" id="BTFZ01000011">
    <property type="protein sequence ID" value="GMM36387.1"/>
    <property type="molecule type" value="Genomic_DNA"/>
</dbReference>
<proteinExistence type="predicted"/>
<gene>
    <name evidence="2" type="ORF">DASC09_037120</name>
</gene>
<dbReference type="AlphaFoldDB" id="A0AAV5QNJ6"/>
<dbReference type="SUPFAM" id="SSF69118">
    <property type="entry name" value="AhpD-like"/>
    <property type="match status" value="1"/>
</dbReference>
<dbReference type="InterPro" id="IPR003779">
    <property type="entry name" value="CMD-like"/>
</dbReference>